<dbReference type="PANTHER" id="PTHR36304">
    <property type="entry name" value="DOMAIN GTPASE-ACTIVATING PROTEIN, PUTATIVE-RELATED-RELATED"/>
    <property type="match status" value="1"/>
</dbReference>
<evidence type="ECO:0000313" key="2">
    <source>
        <dbReference type="EMBL" id="TGU74483.1"/>
    </source>
</evidence>
<dbReference type="Proteomes" id="UP000306416">
    <property type="component" value="Unassembled WGS sequence"/>
</dbReference>
<comment type="caution">
    <text evidence="2">The sequence shown here is derived from an EMBL/GenBank/DDBJ whole genome shotgun (WGS) entry which is preliminary data.</text>
</comment>
<keyword evidence="3" id="KW-1185">Reference proteome</keyword>
<dbReference type="EMBL" id="SRSC01000001">
    <property type="protein sequence ID" value="TGU74483.1"/>
    <property type="molecule type" value="Genomic_DNA"/>
</dbReference>
<name>A0A4S1CLN5_9BACT</name>
<organism evidence="2 3">
    <name type="scientific">Geomonas terrae</name>
    <dbReference type="NCBI Taxonomy" id="2562681"/>
    <lineage>
        <taxon>Bacteria</taxon>
        <taxon>Pseudomonadati</taxon>
        <taxon>Thermodesulfobacteriota</taxon>
        <taxon>Desulfuromonadia</taxon>
        <taxon>Geobacterales</taxon>
        <taxon>Geobacteraceae</taxon>
        <taxon>Geomonas</taxon>
    </lineage>
</organism>
<accession>A0A4S1CLN5</accession>
<feature type="domain" description="PatA-like N-terminal" evidence="1">
    <location>
        <begin position="4"/>
        <end position="171"/>
    </location>
</feature>
<sequence>MSFEGDLEHLPLVDVIQLLHQTGKTGTLTLKSSKGESQLVFRDGFIVSANHVNNSIRIGQVMIDMGLLSREALEHALKEQQRAGSERKPIIQMLIEEGIVETQAAYQGLEALIEMTIVDVLTWTKGTFCLDVNEIVVSDDYRYFPEKANTQIHMNTQSILMDALRIYDERKRDGTLTPESIFDAPPVAESQSGSGISAADLGLEELDELESRIPRFFSAIKEETPDTIAGRLQKELSGIPAHEQQELFDYLEGASARAAEAEATLGVILVTSSRLMRECISAVCGPRFVCATDDPLQLDPFIEQTRSREKSPLLLLDAGEDRGRNGRDVAALLQQIRERHPALPVVLFAAPDDFQLAASAQEYGVTAVLPRACRDDRSESFIADLTAGCRALAACLKRQTGAPTSQIPAQFRAQFAALAEQREAAEVTFALLQAVCGVFRRGVTLVVVRSELIAERAMGIGADGAVTSVKLRLNAPEESLYQKALGGELCYGDADQSLRDTIYAAVGTPISGKALLLPVKSFGRVIAIIYADFGAGAGTDPQLPLLEILAQHAGLVIDNILYRKRCAQK</sequence>
<dbReference type="Pfam" id="PF14332">
    <property type="entry name" value="DUF4388"/>
    <property type="match status" value="1"/>
</dbReference>
<reference evidence="2 3" key="1">
    <citation type="submission" date="2019-04" db="EMBL/GenBank/DDBJ databases">
        <title>Geobacter oryzae sp. nov., ferric-reducing bacteria isolated from paddy soil.</title>
        <authorList>
            <person name="Xu Z."/>
            <person name="Masuda Y."/>
            <person name="Itoh H."/>
            <person name="Senoo K."/>
        </authorList>
    </citation>
    <scope>NUCLEOTIDE SEQUENCE [LARGE SCALE GENOMIC DNA]</scope>
    <source>
        <strain evidence="2 3">Red111</strain>
    </source>
</reference>
<dbReference type="InterPro" id="IPR025497">
    <property type="entry name" value="PatA-like_N"/>
</dbReference>
<evidence type="ECO:0000313" key="3">
    <source>
        <dbReference type="Proteomes" id="UP000306416"/>
    </source>
</evidence>
<gene>
    <name evidence="2" type="ORF">E4633_03200</name>
</gene>
<protein>
    <submittedName>
        <fullName evidence="2">DUF4388 domain-containing protein</fullName>
    </submittedName>
</protein>
<dbReference type="SUPFAM" id="SSF160246">
    <property type="entry name" value="EspE N-terminal domain-like"/>
    <property type="match status" value="1"/>
</dbReference>
<dbReference type="AlphaFoldDB" id="A0A4S1CLN5"/>
<evidence type="ECO:0000259" key="1">
    <source>
        <dbReference type="Pfam" id="PF14332"/>
    </source>
</evidence>
<dbReference type="InterPro" id="IPR037257">
    <property type="entry name" value="T2SS_E_N_sf"/>
</dbReference>
<dbReference type="RefSeq" id="WP_135868813.1">
    <property type="nucleotide sequence ID" value="NZ_SRSC01000001.1"/>
</dbReference>
<proteinExistence type="predicted"/>
<dbReference type="PANTHER" id="PTHR36304:SF4">
    <property type="entry name" value="DUF4388 DOMAIN-CONTAINING PROTEIN"/>
    <property type="match status" value="1"/>
</dbReference>